<protein>
    <submittedName>
        <fullName evidence="1">Uncharacterized protein</fullName>
    </submittedName>
</protein>
<keyword evidence="1" id="KW-0614">Plasmid</keyword>
<dbReference type="AlphaFoldDB" id="A0A0K0MPW9"/>
<name>A0A0K0MPW9_PECCA</name>
<evidence type="ECO:0000313" key="1">
    <source>
        <dbReference type="EMBL" id="AKG47487.1"/>
    </source>
</evidence>
<gene>
    <name evidence="1" type="ORF">pA_00047</name>
</gene>
<reference evidence="1" key="2">
    <citation type="submission" date="2015-03" db="EMBL/GenBank/DDBJ databases">
        <authorList>
            <person name="Welte C."/>
            <person name="de Graaf R."/>
            <person name="van den Bosch T.J.M."/>
            <person name="Op den Camp H."/>
            <person name="van Dam N."/>
            <person name="Jetten M."/>
        </authorList>
    </citation>
    <scope>NUCLEOTIDE SEQUENCE</scope>
    <source>
        <plasmid evidence="1">Drgb1</plasmid>
    </source>
</reference>
<dbReference type="RefSeq" id="WP_181374659.1">
    <property type="nucleotide sequence ID" value="NZ_KP942676.1"/>
</dbReference>
<reference evidence="1" key="1">
    <citation type="journal article" date="2015" name="Environ. Microbiol.">
        <title>Plasmids from the gut microbiome of cabbage root fly larvae encode SaxA that catalyses the conversion of the plant toxin 2-phenylethyl isothiocyanate.</title>
        <authorList>
            <person name="Welte C.U."/>
            <person name="de Graaf R.M."/>
            <person name="van den Bosch T.J."/>
            <person name="Op den Camp H.J."/>
            <person name="van Dam N.M."/>
            <person name="Jetten M.S."/>
        </authorList>
    </citation>
    <scope>NUCLEOTIDE SEQUENCE</scope>
    <source>
        <plasmid evidence="1">Drgb1</plasmid>
    </source>
</reference>
<dbReference type="EMBL" id="KP942676">
    <property type="protein sequence ID" value="AKG47487.1"/>
    <property type="molecule type" value="Genomic_DNA"/>
</dbReference>
<organism evidence="1">
    <name type="scientific">Pectobacterium carotovorum</name>
    <name type="common">Erwinia carotovora</name>
    <dbReference type="NCBI Taxonomy" id="554"/>
    <lineage>
        <taxon>Bacteria</taxon>
        <taxon>Pseudomonadati</taxon>
        <taxon>Pseudomonadota</taxon>
        <taxon>Gammaproteobacteria</taxon>
        <taxon>Enterobacterales</taxon>
        <taxon>Pectobacteriaceae</taxon>
        <taxon>Pectobacterium</taxon>
    </lineage>
</organism>
<proteinExistence type="predicted"/>
<geneLocation type="plasmid" evidence="1">
    <name>Drgb1</name>
</geneLocation>
<sequence length="103" mass="11074">MDSGLQVYDAGGKSLLSVTDKIGRICGQKLINNLSAGKKITYTYSFPELSGQGTLFYWVGGGFGNSYTDYKVTISGTTLTLVIQAGGYPFTSAKPFILYYGVM</sequence>
<accession>A0A0K0MPW9</accession>